<evidence type="ECO:0000256" key="2">
    <source>
        <dbReference type="ARBA" id="ARBA00023315"/>
    </source>
</evidence>
<dbReference type="EC" id="2.3.1.39" evidence="4"/>
<reference evidence="7" key="1">
    <citation type="journal article" date="2019" name="Int. J. Syst. Evol. Microbiol.">
        <title>The Global Catalogue of Microorganisms (GCM) 10K type strain sequencing project: providing services to taxonomists for standard genome sequencing and annotation.</title>
        <authorList>
            <consortium name="The Broad Institute Genomics Platform"/>
            <consortium name="The Broad Institute Genome Sequencing Center for Infectious Disease"/>
            <person name="Wu L."/>
            <person name="Ma J."/>
        </authorList>
    </citation>
    <scope>NUCLEOTIDE SEQUENCE [LARGE SCALE GENOMIC DNA]</scope>
    <source>
        <strain evidence="7">KCTC 3950</strain>
    </source>
</reference>
<dbReference type="PANTHER" id="PTHR42681:SF1">
    <property type="entry name" value="MALONYL-COA-ACYL CARRIER PROTEIN TRANSACYLASE, MITOCHONDRIAL"/>
    <property type="match status" value="1"/>
</dbReference>
<dbReference type="InterPro" id="IPR001227">
    <property type="entry name" value="Ac_transferase_dom_sf"/>
</dbReference>
<dbReference type="InterPro" id="IPR014043">
    <property type="entry name" value="Acyl_transferase_dom"/>
</dbReference>
<proteinExistence type="inferred from homology"/>
<protein>
    <recommendedName>
        <fullName evidence="4">Malonyl CoA-acyl carrier protein transacylase</fullName>
        <ecNumber evidence="4">2.3.1.39</ecNumber>
    </recommendedName>
</protein>
<dbReference type="Pfam" id="PF00698">
    <property type="entry name" value="Acyl_transf_1"/>
    <property type="match status" value="1"/>
</dbReference>
<dbReference type="SMART" id="SM00827">
    <property type="entry name" value="PKS_AT"/>
    <property type="match status" value="1"/>
</dbReference>
<keyword evidence="2 4" id="KW-0012">Acyltransferase</keyword>
<dbReference type="EMBL" id="JBHUME010000007">
    <property type="protein sequence ID" value="MFD2612964.1"/>
    <property type="molecule type" value="Genomic_DNA"/>
</dbReference>
<dbReference type="InterPro" id="IPR016036">
    <property type="entry name" value="Malonyl_transacylase_ACP-bd"/>
</dbReference>
<evidence type="ECO:0000256" key="4">
    <source>
        <dbReference type="PIRNR" id="PIRNR000446"/>
    </source>
</evidence>
<dbReference type="PANTHER" id="PTHR42681">
    <property type="entry name" value="MALONYL-COA-ACYL CARRIER PROTEIN TRANSACYLASE, MITOCHONDRIAL"/>
    <property type="match status" value="1"/>
</dbReference>
<evidence type="ECO:0000313" key="6">
    <source>
        <dbReference type="EMBL" id="MFD2612964.1"/>
    </source>
</evidence>
<keyword evidence="7" id="KW-1185">Reference proteome</keyword>
<comment type="similarity">
    <text evidence="4">Belongs to the fabD family.</text>
</comment>
<dbReference type="Gene3D" id="3.40.366.10">
    <property type="entry name" value="Malonyl-Coenzyme A Acyl Carrier Protein, domain 2"/>
    <property type="match status" value="1"/>
</dbReference>
<dbReference type="SUPFAM" id="SSF52151">
    <property type="entry name" value="FabD/lysophospholipase-like"/>
    <property type="match status" value="1"/>
</dbReference>
<accession>A0ABW5PEQ1</accession>
<dbReference type="InterPro" id="IPR050858">
    <property type="entry name" value="Mal-CoA-ACP_Trans/PKS_FabD"/>
</dbReference>
<sequence length="313" mass="32426">MGKIAFVFPGQGAQAVGMGKDAYEGHEGSRAVFERADEALGFKLSDLIFNGPDDQLKITYNTQPALLATSIALLEAFDAQGVRPDFVAGHSLGEYSALVAAGVLRFEDAVRAVRARGEFMEQAVPGGTGAMAAVLGAERGPLAALCGDITAGGNAVELANVNCPGQIVVSGTAAGVASVVERGKEAGAKRVIPLEVSGPFHSSLMQPAALRLRDVLAGIDMQPAEVPVVANVTAGPVTEPADIRRLLEEQVSSPVLWEDSVNWLIGQGVDTFVEIGSGSVLAGLIKKIDRSVRVVSVNSLEAVQTAGEQLQTV</sequence>
<evidence type="ECO:0000259" key="5">
    <source>
        <dbReference type="SMART" id="SM00827"/>
    </source>
</evidence>
<evidence type="ECO:0000256" key="1">
    <source>
        <dbReference type="ARBA" id="ARBA00022679"/>
    </source>
</evidence>
<gene>
    <name evidence="6" type="primary">fabD</name>
    <name evidence="6" type="ORF">ACFSUF_11075</name>
</gene>
<dbReference type="InterPro" id="IPR016035">
    <property type="entry name" value="Acyl_Trfase/lysoPLipase"/>
</dbReference>
<comment type="caution">
    <text evidence="6">The sequence shown here is derived from an EMBL/GenBank/DDBJ whole genome shotgun (WGS) entry which is preliminary data.</text>
</comment>
<organism evidence="6 7">
    <name type="scientific">Paenibacillus gansuensis</name>
    <dbReference type="NCBI Taxonomy" id="306542"/>
    <lineage>
        <taxon>Bacteria</taxon>
        <taxon>Bacillati</taxon>
        <taxon>Bacillota</taxon>
        <taxon>Bacilli</taxon>
        <taxon>Bacillales</taxon>
        <taxon>Paenibacillaceae</taxon>
        <taxon>Paenibacillus</taxon>
    </lineage>
</organism>
<dbReference type="InterPro" id="IPR004410">
    <property type="entry name" value="Malonyl_CoA-ACP_transAc_FabD"/>
</dbReference>
<evidence type="ECO:0000313" key="7">
    <source>
        <dbReference type="Proteomes" id="UP001597541"/>
    </source>
</evidence>
<dbReference type="PIRSF" id="PIRSF000446">
    <property type="entry name" value="Mct"/>
    <property type="match status" value="1"/>
</dbReference>
<dbReference type="Gene3D" id="3.30.70.250">
    <property type="entry name" value="Malonyl-CoA ACP transacylase, ACP-binding"/>
    <property type="match status" value="1"/>
</dbReference>
<evidence type="ECO:0000256" key="3">
    <source>
        <dbReference type="ARBA" id="ARBA00048462"/>
    </source>
</evidence>
<dbReference type="GO" id="GO:0004314">
    <property type="term" value="F:[acyl-carrier-protein] S-malonyltransferase activity"/>
    <property type="evidence" value="ECO:0007669"/>
    <property type="project" value="UniProtKB-EC"/>
</dbReference>
<dbReference type="SUPFAM" id="SSF55048">
    <property type="entry name" value="Probable ACP-binding domain of malonyl-CoA ACP transacylase"/>
    <property type="match status" value="1"/>
</dbReference>
<feature type="domain" description="Malonyl-CoA:ACP transacylase (MAT)" evidence="5">
    <location>
        <begin position="7"/>
        <end position="308"/>
    </location>
</feature>
<dbReference type="RefSeq" id="WP_377602834.1">
    <property type="nucleotide sequence ID" value="NZ_JBHUME010000007.1"/>
</dbReference>
<dbReference type="NCBIfam" id="TIGR00128">
    <property type="entry name" value="fabD"/>
    <property type="match status" value="1"/>
</dbReference>
<name>A0ABW5PEQ1_9BACL</name>
<keyword evidence="1 4" id="KW-0808">Transferase</keyword>
<dbReference type="Proteomes" id="UP001597541">
    <property type="component" value="Unassembled WGS sequence"/>
</dbReference>
<dbReference type="InterPro" id="IPR024925">
    <property type="entry name" value="Malonyl_CoA-ACP_transAc"/>
</dbReference>
<comment type="catalytic activity">
    <reaction evidence="3 4">
        <text>holo-[ACP] + malonyl-CoA = malonyl-[ACP] + CoA</text>
        <dbReference type="Rhea" id="RHEA:41792"/>
        <dbReference type="Rhea" id="RHEA-COMP:9623"/>
        <dbReference type="Rhea" id="RHEA-COMP:9685"/>
        <dbReference type="ChEBI" id="CHEBI:57287"/>
        <dbReference type="ChEBI" id="CHEBI:57384"/>
        <dbReference type="ChEBI" id="CHEBI:64479"/>
        <dbReference type="ChEBI" id="CHEBI:78449"/>
        <dbReference type="EC" id="2.3.1.39"/>
    </reaction>
</comment>